<evidence type="ECO:0000256" key="3">
    <source>
        <dbReference type="ARBA" id="ARBA00022630"/>
    </source>
</evidence>
<evidence type="ECO:0000256" key="4">
    <source>
        <dbReference type="ARBA" id="ARBA00022827"/>
    </source>
</evidence>
<evidence type="ECO:0000256" key="1">
    <source>
        <dbReference type="ARBA" id="ARBA00001974"/>
    </source>
</evidence>
<reference evidence="7 8" key="1">
    <citation type="submission" date="2021-05" db="EMBL/GenBank/DDBJ databases">
        <title>A Polyphasic approach of four new species of the genus Ohtaekwangia: Ohtaekwangia histidinii sp. nov., Ohtaekwangia cretensis sp. nov., Ohtaekwangia indiensis sp. nov., Ohtaekwangia reichenbachii sp. nov. from diverse environment.</title>
        <authorList>
            <person name="Octaviana S."/>
        </authorList>
    </citation>
    <scope>NUCLEOTIDE SEQUENCE [LARGE SCALE GENOMIC DNA]</scope>
    <source>
        <strain evidence="7 8">PWU5</strain>
    </source>
</reference>
<dbReference type="EMBL" id="JAHESE010000036">
    <property type="protein sequence ID" value="MBT1711588.1"/>
    <property type="molecule type" value="Genomic_DNA"/>
</dbReference>
<evidence type="ECO:0000259" key="6">
    <source>
        <dbReference type="Pfam" id="PF00890"/>
    </source>
</evidence>
<evidence type="ECO:0000256" key="5">
    <source>
        <dbReference type="ARBA" id="ARBA00023002"/>
    </source>
</evidence>
<sequence>MKKLSRPFPEIKTHYDVVVIGSGYGGSIAASRMARCGQKVCLLEKGKEFLPGEFPGNLREAAKQMQFNKGTLEAGSENG</sequence>
<dbReference type="SUPFAM" id="SSF51905">
    <property type="entry name" value="FAD/NAD(P)-binding domain"/>
    <property type="match status" value="1"/>
</dbReference>
<protein>
    <submittedName>
        <fullName evidence="7">FAD-binding protein</fullName>
    </submittedName>
</protein>
<comment type="caution">
    <text evidence="7">The sequence shown here is derived from an EMBL/GenBank/DDBJ whole genome shotgun (WGS) entry which is preliminary data.</text>
</comment>
<comment type="similarity">
    <text evidence="2">Belongs to the GMC oxidoreductase family.</text>
</comment>
<dbReference type="Proteomes" id="UP001319080">
    <property type="component" value="Unassembled WGS sequence"/>
</dbReference>
<dbReference type="Pfam" id="PF00890">
    <property type="entry name" value="FAD_binding_2"/>
    <property type="match status" value="1"/>
</dbReference>
<evidence type="ECO:0000256" key="2">
    <source>
        <dbReference type="ARBA" id="ARBA00010790"/>
    </source>
</evidence>
<feature type="non-terminal residue" evidence="7">
    <location>
        <position position="79"/>
    </location>
</feature>
<evidence type="ECO:0000313" key="7">
    <source>
        <dbReference type="EMBL" id="MBT1711588.1"/>
    </source>
</evidence>
<dbReference type="Gene3D" id="3.50.50.60">
    <property type="entry name" value="FAD/NAD(P)-binding domain"/>
    <property type="match status" value="1"/>
</dbReference>
<gene>
    <name evidence="7" type="ORF">KK062_25315</name>
</gene>
<dbReference type="RefSeq" id="WP_254087157.1">
    <property type="nucleotide sequence ID" value="NZ_JAHESE010000036.1"/>
</dbReference>
<keyword evidence="8" id="KW-1185">Reference proteome</keyword>
<proteinExistence type="inferred from homology"/>
<dbReference type="GO" id="GO:0016491">
    <property type="term" value="F:oxidoreductase activity"/>
    <property type="evidence" value="ECO:0007669"/>
    <property type="project" value="UniProtKB-KW"/>
</dbReference>
<dbReference type="InterPro" id="IPR052542">
    <property type="entry name" value="Cholesterol_Oxidase"/>
</dbReference>
<dbReference type="AlphaFoldDB" id="A0AAP2E3V3"/>
<keyword evidence="3" id="KW-0285">Flavoprotein</keyword>
<name>A0AAP2E3V3_9BACT</name>
<dbReference type="InterPro" id="IPR036188">
    <property type="entry name" value="FAD/NAD-bd_sf"/>
</dbReference>
<organism evidence="7 8">
    <name type="scientific">Dawidia cretensis</name>
    <dbReference type="NCBI Taxonomy" id="2782350"/>
    <lineage>
        <taxon>Bacteria</taxon>
        <taxon>Pseudomonadati</taxon>
        <taxon>Bacteroidota</taxon>
        <taxon>Cytophagia</taxon>
        <taxon>Cytophagales</taxon>
        <taxon>Chryseotaleaceae</taxon>
        <taxon>Dawidia</taxon>
    </lineage>
</organism>
<dbReference type="PANTHER" id="PTHR47470">
    <property type="entry name" value="CHOLESTEROL OXIDASE"/>
    <property type="match status" value="1"/>
</dbReference>
<dbReference type="PANTHER" id="PTHR47470:SF1">
    <property type="entry name" value="FAD-DEPENDENT OXIDOREDUCTASE 2 FAD BINDING DOMAIN-CONTAINING PROTEIN"/>
    <property type="match status" value="1"/>
</dbReference>
<feature type="domain" description="FAD-dependent oxidoreductase 2 FAD-binding" evidence="6">
    <location>
        <begin position="16"/>
        <end position="48"/>
    </location>
</feature>
<evidence type="ECO:0000313" key="8">
    <source>
        <dbReference type="Proteomes" id="UP001319080"/>
    </source>
</evidence>
<dbReference type="InterPro" id="IPR003953">
    <property type="entry name" value="FAD-dep_OxRdtase_2_FAD-bd"/>
</dbReference>
<keyword evidence="5" id="KW-0560">Oxidoreductase</keyword>
<comment type="cofactor">
    <cofactor evidence="1">
        <name>FAD</name>
        <dbReference type="ChEBI" id="CHEBI:57692"/>
    </cofactor>
</comment>
<accession>A0AAP2E3V3</accession>
<keyword evidence="4" id="KW-0274">FAD</keyword>